<evidence type="ECO:0000256" key="4">
    <source>
        <dbReference type="ARBA" id="ARBA00022806"/>
    </source>
</evidence>
<dbReference type="GO" id="GO:0004386">
    <property type="term" value="F:helicase activity"/>
    <property type="evidence" value="ECO:0007669"/>
    <property type="project" value="UniProtKB-KW"/>
</dbReference>
<sequence length="1113" mass="125326">MDLYTSSWTVKVDKQQALRILSSWHLIEFFQTYNVEEEENSIQITASELESCSDALLPWLNESQRQRAGIKNADVRYILHLGLFPKNEAELLSEKLFGNEASPLASYEQEQRLDTEGMTCFAKLIVDKEGTPDFKGLSVSTLPWALGQLSQGSAAKLSLEAFRSRNTLLTEQLNRLTLLLPVHPQSGKSYLNAAALTGLLQILCQWAQYSPSSPFTLQLDWYPLKTAPSAENGLPHLKQEKNEQNQSKQNELTVIAEAEEDQESSAEVLPILNSFFLEDLERAMLALAQDQGGKALHQYISIRQNRHSDLYSPKGLETIVRHLAPQHTPHGRWPSDPRFSLSLMQQFSINTVIQELDEGGLLSVNGPPGTGKTTMLRDLMAHNVVERAKVLTSLKQATDAFNEDGFLIKSLTGFEMVVASSNNAAVENISRELPQRKSLAEEFCKTDYLRAVANQFSARENKKGQLLPLAEEEQCWGLIAATMGNKKNRTKFVNRFFFTMHFKKNSAEEADRPDKFNFLNYWRWCKTAAPLSFSQAKEKFNAALAEVEQSQQKLQQLDELTTWLAKYNDGKIINALEIKHQEAVSYRNQAESKQRLLQQSANLLEEKVSILHEEYQALQQRKPGWLQRLFNRKHYQSFLQQLDSKNCELINERKKRLTACEQLSVAENHLSQCIDNENATKQTWTDAKTALHDANLHLSKLKQELPGIVIPGPEHSIQDADTQRYAFWQNETINRQRSLLFIAAMELHQAWLAEVSRNGNFRKKLFKMGAFLSAPGSEANTLGMWQLLFMIVPVVSTTFASLGRMFSGVSEAQLGWLMIDEAGQALPQAAVGALWRARRVLVVGDPLQIEPVFVTPPRLTRYLTEAVLADDAEEWTPAKWSVQQIADRANPYGCTLTVMNKPVWVGIPLWVHRRCIEPMFSIANQIAYDNRMIHGLNDQAIVSQPLKKGLSNCWYSSEGECIRKQYKSELARDTATLLLRLSDAGYKLADIYVITPFKAVRAGLIDALQRPDVVDKLTMKTGMSRTELKAWRGKNVGTVHTFQGKENDIVILVLGCDAAHQGGADWAASKPNLLNVALTRAKNNIFVIGDSNVWADKAGFDVVAQALPAKSLI</sequence>
<dbReference type="EMBL" id="RCNL01000004">
    <property type="protein sequence ID" value="TXL78437.1"/>
    <property type="molecule type" value="Genomic_DNA"/>
</dbReference>
<dbReference type="InterPro" id="IPR027417">
    <property type="entry name" value="P-loop_NTPase"/>
</dbReference>
<feature type="domain" description="DNA2/NAM7 helicase helicase" evidence="7">
    <location>
        <begin position="794"/>
        <end position="854"/>
    </location>
</feature>
<feature type="domain" description="DNA2/NAM7 helicase-like C-terminal" evidence="8">
    <location>
        <begin position="973"/>
        <end position="1091"/>
    </location>
</feature>
<keyword evidence="10" id="KW-1185">Reference proteome</keyword>
<gene>
    <name evidence="9" type="ORF">D9O29_11770</name>
</gene>
<evidence type="ECO:0000313" key="10">
    <source>
        <dbReference type="Proteomes" id="UP000426772"/>
    </source>
</evidence>
<dbReference type="Proteomes" id="UP000426772">
    <property type="component" value="Unassembled WGS sequence"/>
</dbReference>
<proteinExistence type="inferred from homology"/>
<dbReference type="PANTHER" id="PTHR43788">
    <property type="entry name" value="DNA2/NAM7 HELICASE FAMILY MEMBER"/>
    <property type="match status" value="1"/>
</dbReference>
<evidence type="ECO:0000259" key="8">
    <source>
        <dbReference type="Pfam" id="PF13087"/>
    </source>
</evidence>
<evidence type="ECO:0000256" key="1">
    <source>
        <dbReference type="ARBA" id="ARBA00007913"/>
    </source>
</evidence>
<protein>
    <submittedName>
        <fullName evidence="9">Helicase</fullName>
    </submittedName>
</protein>
<feature type="coiled-coil region" evidence="6">
    <location>
        <begin position="587"/>
        <end position="621"/>
    </location>
</feature>
<dbReference type="Gene3D" id="3.40.50.300">
    <property type="entry name" value="P-loop containing nucleotide triphosphate hydrolases"/>
    <property type="match status" value="2"/>
</dbReference>
<keyword evidence="2" id="KW-0547">Nucleotide-binding</keyword>
<keyword evidence="3" id="KW-0378">Hydrolase</keyword>
<evidence type="ECO:0000256" key="2">
    <source>
        <dbReference type="ARBA" id="ARBA00022741"/>
    </source>
</evidence>
<dbReference type="Pfam" id="PF13086">
    <property type="entry name" value="AAA_11"/>
    <property type="match status" value="1"/>
</dbReference>
<dbReference type="Pfam" id="PF13087">
    <property type="entry name" value="AAA_12"/>
    <property type="match status" value="1"/>
</dbReference>
<keyword evidence="4 9" id="KW-0347">Helicase</keyword>
<accession>A0ABY3LFB0</accession>
<keyword evidence="6" id="KW-0175">Coiled coil</keyword>
<dbReference type="InterPro" id="IPR041677">
    <property type="entry name" value="DNA2/NAM7_AAA_11"/>
</dbReference>
<dbReference type="SUPFAM" id="SSF52540">
    <property type="entry name" value="P-loop containing nucleoside triphosphate hydrolases"/>
    <property type="match status" value="1"/>
</dbReference>
<evidence type="ECO:0000256" key="5">
    <source>
        <dbReference type="ARBA" id="ARBA00022840"/>
    </source>
</evidence>
<dbReference type="InterPro" id="IPR047187">
    <property type="entry name" value="SF1_C_Upf1"/>
</dbReference>
<name>A0ABY3LFB0_9GAMM</name>
<dbReference type="CDD" id="cd18808">
    <property type="entry name" value="SF1_C_Upf1"/>
    <property type="match status" value="1"/>
</dbReference>
<evidence type="ECO:0000256" key="6">
    <source>
        <dbReference type="SAM" id="Coils"/>
    </source>
</evidence>
<comment type="caution">
    <text evidence="9">The sequence shown here is derived from an EMBL/GenBank/DDBJ whole genome shotgun (WGS) entry which is preliminary data.</text>
</comment>
<evidence type="ECO:0000259" key="7">
    <source>
        <dbReference type="Pfam" id="PF13086"/>
    </source>
</evidence>
<keyword evidence="5" id="KW-0067">ATP-binding</keyword>
<organism evidence="9 10">
    <name type="scientific">Pantoea vagans</name>
    <dbReference type="NCBI Taxonomy" id="470934"/>
    <lineage>
        <taxon>Bacteria</taxon>
        <taxon>Pseudomonadati</taxon>
        <taxon>Pseudomonadota</taxon>
        <taxon>Gammaproteobacteria</taxon>
        <taxon>Enterobacterales</taxon>
        <taxon>Erwiniaceae</taxon>
        <taxon>Pantoea</taxon>
    </lineage>
</organism>
<dbReference type="InterPro" id="IPR041679">
    <property type="entry name" value="DNA2/NAM7-like_C"/>
</dbReference>
<dbReference type="InterPro" id="IPR050534">
    <property type="entry name" value="Coronavir_polyprotein_1ab"/>
</dbReference>
<feature type="coiled-coil region" evidence="6">
    <location>
        <begin position="533"/>
        <end position="560"/>
    </location>
</feature>
<dbReference type="PANTHER" id="PTHR43788:SF8">
    <property type="entry name" value="DNA-BINDING PROTEIN SMUBP-2"/>
    <property type="match status" value="1"/>
</dbReference>
<reference evidence="9 10" key="1">
    <citation type="submission" date="2018-10" db="EMBL/GenBank/DDBJ databases">
        <title>Draft genome sequence of Pantoea vagans isolated from corpses of the sugarcane aphid Melanaphis sacchari Zehntner.</title>
        <authorList>
            <person name="Toledo E."/>
            <person name="Pena G."/>
            <person name="Lozano L."/>
        </authorList>
    </citation>
    <scope>NUCLEOTIDE SEQUENCE [LARGE SCALE GENOMIC DNA]</scope>
    <source>
        <strain evidence="9 10">ET-90</strain>
    </source>
</reference>
<evidence type="ECO:0000256" key="3">
    <source>
        <dbReference type="ARBA" id="ARBA00022801"/>
    </source>
</evidence>
<evidence type="ECO:0000313" key="9">
    <source>
        <dbReference type="EMBL" id="TXL78437.1"/>
    </source>
</evidence>
<comment type="similarity">
    <text evidence="1">Belongs to the DNA2/NAM7 helicase family.</text>
</comment>